<sequence>MNSALGASLSRSLVVSLGSDCAVAADLARLVADRAGGTIDADSVTFASRPALVRVAADFVGRRWLTAVPNGWRVGPLPIPNGVVPFLEGAAAMRANNPDEETSTAVVTMPPAPSAIATALPTSGLAYASLLSTRDALKTVAENAVDSLTVMTPFLNKDGLSFVLFLFDLTRAKTRNLIVRQMGEARRTVIDHVAAAGISCFDYTVESLDGFETFHAKVALADSALAYVGSANMTMFSRHSMELGILVEGRAARVIANVVRAVTKVAHPIPLR</sequence>
<dbReference type="Gene3D" id="3.30.870.10">
    <property type="entry name" value="Endonuclease Chain A"/>
    <property type="match status" value="1"/>
</dbReference>
<evidence type="ECO:0000313" key="8">
    <source>
        <dbReference type="Proteomes" id="UP000183208"/>
    </source>
</evidence>
<dbReference type="InterPro" id="IPR001736">
    <property type="entry name" value="PLipase_D/transphosphatidylase"/>
</dbReference>
<evidence type="ECO:0000313" key="7">
    <source>
        <dbReference type="EMBL" id="SEC42896.1"/>
    </source>
</evidence>
<evidence type="ECO:0000256" key="4">
    <source>
        <dbReference type="ARBA" id="ARBA00022525"/>
    </source>
</evidence>
<dbReference type="GO" id="GO:0006793">
    <property type="term" value="P:phosphorus metabolic process"/>
    <property type="evidence" value="ECO:0007669"/>
    <property type="project" value="UniProtKB-ARBA"/>
</dbReference>
<proteinExistence type="predicted"/>
<dbReference type="GO" id="GO:0003824">
    <property type="term" value="F:catalytic activity"/>
    <property type="evidence" value="ECO:0007669"/>
    <property type="project" value="InterPro"/>
</dbReference>
<name>A0A1H4SFD1_9BRAD</name>
<dbReference type="GO" id="GO:0005576">
    <property type="term" value="C:extracellular region"/>
    <property type="evidence" value="ECO:0007669"/>
    <property type="project" value="UniProtKB-SubCell"/>
</dbReference>
<accession>A0A1H4SFD1</accession>
<dbReference type="SUPFAM" id="SSF56024">
    <property type="entry name" value="Phospholipase D/nuclease"/>
    <property type="match status" value="1"/>
</dbReference>
<comment type="function">
    <text evidence="1">Could be a virulence factor.</text>
</comment>
<evidence type="ECO:0000259" key="6">
    <source>
        <dbReference type="PROSITE" id="PS50035"/>
    </source>
</evidence>
<dbReference type="InterPro" id="IPR025202">
    <property type="entry name" value="PLD-like_dom"/>
</dbReference>
<dbReference type="CDD" id="cd00138">
    <property type="entry name" value="PLDc_SF"/>
    <property type="match status" value="1"/>
</dbReference>
<keyword evidence="4" id="KW-0964">Secreted</keyword>
<evidence type="ECO:0000256" key="1">
    <source>
        <dbReference type="ARBA" id="ARBA00003145"/>
    </source>
</evidence>
<gene>
    <name evidence="7" type="ORF">SAMN05444171_1384</name>
</gene>
<protein>
    <recommendedName>
        <fullName evidence="3">Phospholipase D</fullName>
    </recommendedName>
    <alternativeName>
        <fullName evidence="5">Choline phosphatase</fullName>
    </alternativeName>
</protein>
<dbReference type="Proteomes" id="UP000183208">
    <property type="component" value="Unassembled WGS sequence"/>
</dbReference>
<evidence type="ECO:0000256" key="3">
    <source>
        <dbReference type="ARBA" id="ARBA00018392"/>
    </source>
</evidence>
<feature type="domain" description="PLD phosphodiesterase" evidence="6">
    <location>
        <begin position="210"/>
        <end position="237"/>
    </location>
</feature>
<organism evidence="7 8">
    <name type="scientific">Bradyrhizobium lablabi</name>
    <dbReference type="NCBI Taxonomy" id="722472"/>
    <lineage>
        <taxon>Bacteria</taxon>
        <taxon>Pseudomonadati</taxon>
        <taxon>Pseudomonadota</taxon>
        <taxon>Alphaproteobacteria</taxon>
        <taxon>Hyphomicrobiales</taxon>
        <taxon>Nitrobacteraceae</taxon>
        <taxon>Bradyrhizobium</taxon>
    </lineage>
</organism>
<comment type="subcellular location">
    <subcellularLocation>
        <location evidence="2">Secreted</location>
    </subcellularLocation>
</comment>
<dbReference type="OrthoDB" id="8256204at2"/>
<dbReference type="AlphaFoldDB" id="A0A1H4SFD1"/>
<dbReference type="RefSeq" id="WP_074817169.1">
    <property type="nucleotide sequence ID" value="NZ_FNTI01000001.1"/>
</dbReference>
<evidence type="ECO:0000256" key="2">
    <source>
        <dbReference type="ARBA" id="ARBA00004613"/>
    </source>
</evidence>
<reference evidence="7 8" key="1">
    <citation type="submission" date="2016-10" db="EMBL/GenBank/DDBJ databases">
        <authorList>
            <person name="de Groot N.N."/>
        </authorList>
    </citation>
    <scope>NUCLEOTIDE SEQUENCE [LARGE SCALE GENOMIC DNA]</scope>
    <source>
        <strain evidence="7 8">GAS522</strain>
    </source>
</reference>
<dbReference type="EMBL" id="FNTI01000001">
    <property type="protein sequence ID" value="SEC42896.1"/>
    <property type="molecule type" value="Genomic_DNA"/>
</dbReference>
<evidence type="ECO:0000256" key="5">
    <source>
        <dbReference type="ARBA" id="ARBA00029594"/>
    </source>
</evidence>
<dbReference type="Pfam" id="PF13091">
    <property type="entry name" value="PLDc_2"/>
    <property type="match status" value="1"/>
</dbReference>
<dbReference type="PROSITE" id="PS50035">
    <property type="entry name" value="PLD"/>
    <property type="match status" value="1"/>
</dbReference>